<sequence length="358" mass="40105">MLARTFGCARYVYNHMLRLRTDAWYQRQERIGYHESSAALTALKKTAEHAWLNEVSSVPVQQALRHLQTAFANFFAKRAKYPSFRRKDGVQSAEYTTSAFKWDGSALTLAKMKGPLAIRFSRQIPKGAKVTTCTVSKDTAGRYHVSMFCDDVVSSKKKVSGKVGIDLGLTHFAILSTGEKIAAPNMFRKYEDKLAKLQRRLARKQKGSARRAKAKLKVAKLHAKVADSRRDFLHKLSTRLINENQVIAIESLAVSSMQKNRSLSKSISDAGWSEFVRQLTYKAEWYGRTLIGIACWYPSSKRCSDCGHTAAKMPLRIREWTCPECGSIHDRDVNAARNILAAGLAVSAHGESVNPMSL</sequence>
<name>A0A1N7SRK8_9BURK</name>
<reference evidence="11" key="1">
    <citation type="submission" date="2016-12" db="EMBL/GenBank/DDBJ databases">
        <authorList>
            <person name="Moulin L."/>
        </authorList>
    </citation>
    <scope>NUCLEOTIDE SEQUENCE [LARGE SCALE GENOMIC DNA]</scope>
    <source>
        <strain evidence="11">STM 7183</strain>
    </source>
</reference>
<dbReference type="GO" id="GO:0046872">
    <property type="term" value="F:metal ion binding"/>
    <property type="evidence" value="ECO:0007669"/>
    <property type="project" value="UniProtKB-KW"/>
</dbReference>
<protein>
    <submittedName>
        <fullName evidence="11">Transposase</fullName>
    </submittedName>
</protein>
<keyword evidence="4" id="KW-0479">Metal-binding</keyword>
<dbReference type="InterPro" id="IPR021027">
    <property type="entry name" value="Transposase_put_HTH"/>
</dbReference>
<evidence type="ECO:0000259" key="10">
    <source>
        <dbReference type="Pfam" id="PF12323"/>
    </source>
</evidence>
<evidence type="ECO:0000313" key="12">
    <source>
        <dbReference type="Proteomes" id="UP000195569"/>
    </source>
</evidence>
<keyword evidence="6" id="KW-0238">DNA-binding</keyword>
<keyword evidence="3" id="KW-0815">Transposition</keyword>
<dbReference type="PANTHER" id="PTHR30405:SF25">
    <property type="entry name" value="RNA-GUIDED DNA ENDONUCLEASE INSQ-RELATED"/>
    <property type="match status" value="1"/>
</dbReference>
<dbReference type="InterPro" id="IPR051399">
    <property type="entry name" value="RNA-guided_DNA_endo/Transpos"/>
</dbReference>
<dbReference type="Pfam" id="PF07282">
    <property type="entry name" value="Cas12f1-like_TNB"/>
    <property type="match status" value="1"/>
</dbReference>
<dbReference type="GO" id="GO:0003677">
    <property type="term" value="F:DNA binding"/>
    <property type="evidence" value="ECO:0007669"/>
    <property type="project" value="UniProtKB-KW"/>
</dbReference>
<feature type="domain" description="Transposase putative helix-turn-helix" evidence="10">
    <location>
        <begin position="1"/>
        <end position="28"/>
    </location>
</feature>
<evidence type="ECO:0000256" key="7">
    <source>
        <dbReference type="ARBA" id="ARBA00023172"/>
    </source>
</evidence>
<dbReference type="EMBL" id="CYGY02000075">
    <property type="protein sequence ID" value="SIT50094.1"/>
    <property type="molecule type" value="Genomic_DNA"/>
</dbReference>
<dbReference type="PANTHER" id="PTHR30405">
    <property type="entry name" value="TRANSPOSASE"/>
    <property type="match status" value="1"/>
</dbReference>
<dbReference type="Pfam" id="PF01385">
    <property type="entry name" value="OrfB_IS605"/>
    <property type="match status" value="1"/>
</dbReference>
<comment type="similarity">
    <text evidence="1">In the C-terminal section; belongs to the transposase 35 family.</text>
</comment>
<dbReference type="AlphaFoldDB" id="A0A1N7SRK8"/>
<organism evidence="11 12">
    <name type="scientific">Paraburkholderia piptadeniae</name>
    <dbReference type="NCBI Taxonomy" id="1701573"/>
    <lineage>
        <taxon>Bacteria</taxon>
        <taxon>Pseudomonadati</taxon>
        <taxon>Pseudomonadota</taxon>
        <taxon>Betaproteobacteria</taxon>
        <taxon>Burkholderiales</taxon>
        <taxon>Burkholderiaceae</taxon>
        <taxon>Paraburkholderia</taxon>
    </lineage>
</organism>
<dbReference type="InterPro" id="IPR001959">
    <property type="entry name" value="Transposase"/>
</dbReference>
<keyword evidence="12" id="KW-1185">Reference proteome</keyword>
<evidence type="ECO:0000256" key="1">
    <source>
        <dbReference type="ARBA" id="ARBA00008761"/>
    </source>
</evidence>
<evidence type="ECO:0000256" key="2">
    <source>
        <dbReference type="ARBA" id="ARBA00011044"/>
    </source>
</evidence>
<dbReference type="NCBIfam" id="NF040570">
    <property type="entry name" value="guided_TnpB"/>
    <property type="match status" value="1"/>
</dbReference>
<dbReference type="NCBIfam" id="TIGR01766">
    <property type="entry name" value="IS200/IS605 family accessory protein TnpB-like domain"/>
    <property type="match status" value="1"/>
</dbReference>
<keyword evidence="5" id="KW-0862">Zinc</keyword>
<dbReference type="GO" id="GO:0006310">
    <property type="term" value="P:DNA recombination"/>
    <property type="evidence" value="ECO:0007669"/>
    <property type="project" value="UniProtKB-KW"/>
</dbReference>
<evidence type="ECO:0000256" key="5">
    <source>
        <dbReference type="ARBA" id="ARBA00022833"/>
    </source>
</evidence>
<evidence type="ECO:0000256" key="4">
    <source>
        <dbReference type="ARBA" id="ARBA00022723"/>
    </source>
</evidence>
<gene>
    <name evidence="11" type="ORF">BN2476_750037</name>
</gene>
<dbReference type="Proteomes" id="UP000195569">
    <property type="component" value="Unassembled WGS sequence"/>
</dbReference>
<evidence type="ECO:0000313" key="11">
    <source>
        <dbReference type="EMBL" id="SIT50094.1"/>
    </source>
</evidence>
<comment type="caution">
    <text evidence="11">The sequence shown here is derived from an EMBL/GenBank/DDBJ whole genome shotgun (WGS) entry which is preliminary data.</text>
</comment>
<feature type="domain" description="Cas12f1-like TNB" evidence="9">
    <location>
        <begin position="272"/>
        <end position="339"/>
    </location>
</feature>
<dbReference type="GO" id="GO:0032196">
    <property type="term" value="P:transposition"/>
    <property type="evidence" value="ECO:0007669"/>
    <property type="project" value="UniProtKB-KW"/>
</dbReference>
<evidence type="ECO:0000259" key="8">
    <source>
        <dbReference type="Pfam" id="PF01385"/>
    </source>
</evidence>
<keyword evidence="7" id="KW-0233">DNA recombination</keyword>
<accession>A0A1N7SRK8</accession>
<comment type="similarity">
    <text evidence="2">In the N-terminal section; belongs to the transposase 2 family.</text>
</comment>
<dbReference type="Pfam" id="PF12323">
    <property type="entry name" value="HTH_OrfB_IS605"/>
    <property type="match status" value="1"/>
</dbReference>
<evidence type="ECO:0000259" key="9">
    <source>
        <dbReference type="Pfam" id="PF07282"/>
    </source>
</evidence>
<evidence type="ECO:0000256" key="3">
    <source>
        <dbReference type="ARBA" id="ARBA00022578"/>
    </source>
</evidence>
<evidence type="ECO:0000256" key="6">
    <source>
        <dbReference type="ARBA" id="ARBA00023125"/>
    </source>
</evidence>
<proteinExistence type="inferred from homology"/>
<dbReference type="InterPro" id="IPR010095">
    <property type="entry name" value="Cas12f1-like_TNB"/>
</dbReference>
<feature type="domain" description="Probable transposase IS891/IS1136/IS1341" evidence="8">
    <location>
        <begin position="154"/>
        <end position="260"/>
    </location>
</feature>